<proteinExistence type="predicted"/>
<reference evidence="1" key="1">
    <citation type="submission" date="2022-07" db="EMBL/GenBank/DDBJ databases">
        <title>Complete genome of MD9.</title>
        <authorList>
            <person name="Cao G."/>
        </authorList>
    </citation>
    <scope>NUCLEOTIDE SEQUENCE</scope>
    <source>
        <strain evidence="1">MD9</strain>
    </source>
</reference>
<dbReference type="AlphaFoldDB" id="A0AAJ5HW87"/>
<name>A0AAJ5HW87_9PSED</name>
<protein>
    <submittedName>
        <fullName evidence="1">Uncharacterized protein</fullName>
    </submittedName>
</protein>
<dbReference type="RefSeq" id="WP_256381998.1">
    <property type="nucleotide sequence ID" value="NZ_CP101700.1"/>
</dbReference>
<dbReference type="Proteomes" id="UP001058744">
    <property type="component" value="Chromosome"/>
</dbReference>
<gene>
    <name evidence="1" type="ORF">NOV18_08665</name>
</gene>
<sequence>MSRFNKIVAMRAYGNDFKAIQSEVILTTALKELVSQLTMPNLITVDTQDESKKKGDTVQVQCPVVFKEALEHGESSVATDIVEQVIDVKLNRQPYVEFKMTDREYNSMILGTIPKAFQGAINILAYTINAACIDMYKEVSYFSGDLISNNERTRFDLIKAKTGMDLLNAFGNRSLVLTSETSADFLKDFTSGNDQAAERDGIIGRRIGFNIYEENQAVSHRSGTASADAGIKTSAVTGAGALMLAVSGASDGATFKHGDVIIIAGIEGSYCVASDAVAVGGSAVLTLTKALDVEVPANASVTVVGDHRVDMAFLKEAFMIVFRQLETPTNSGSTTISSLTDPNTGITLRLLSWYEPKTESTHWKLETLFGVKAIAPDRAIRMGGH</sequence>
<evidence type="ECO:0000313" key="1">
    <source>
        <dbReference type="EMBL" id="UUC20536.1"/>
    </source>
</evidence>
<evidence type="ECO:0000313" key="2">
    <source>
        <dbReference type="Proteomes" id="UP001058744"/>
    </source>
</evidence>
<organism evidence="1 2">
    <name type="scientific">Pseudomonas asiatica</name>
    <dbReference type="NCBI Taxonomy" id="2219225"/>
    <lineage>
        <taxon>Bacteria</taxon>
        <taxon>Pseudomonadati</taxon>
        <taxon>Pseudomonadota</taxon>
        <taxon>Gammaproteobacteria</taxon>
        <taxon>Pseudomonadales</taxon>
        <taxon>Pseudomonadaceae</taxon>
        <taxon>Pseudomonas</taxon>
    </lineage>
</organism>
<accession>A0AAJ5HW87</accession>
<dbReference type="EMBL" id="CP101700">
    <property type="protein sequence ID" value="UUC20536.1"/>
    <property type="molecule type" value="Genomic_DNA"/>
</dbReference>